<evidence type="ECO:0000313" key="3">
    <source>
        <dbReference type="Proteomes" id="UP000694941"/>
    </source>
</evidence>
<feature type="domain" description="DMAP1-binding" evidence="2">
    <location>
        <begin position="32"/>
        <end position="83"/>
    </location>
</feature>
<protein>
    <submittedName>
        <fullName evidence="4">N-acetylglucosamine-1-phosphotransferase subunits alpha/beta-like</fullName>
    </submittedName>
</protein>
<proteinExistence type="predicted"/>
<dbReference type="InterPro" id="IPR010506">
    <property type="entry name" value="DMAP1-bd"/>
</dbReference>
<dbReference type="InterPro" id="IPR047141">
    <property type="entry name" value="Stealth"/>
</dbReference>
<dbReference type="Pfam" id="PF06464">
    <property type="entry name" value="DMAP_binding"/>
    <property type="match status" value="1"/>
</dbReference>
<reference evidence="4" key="1">
    <citation type="submission" date="2025-08" db="UniProtKB">
        <authorList>
            <consortium name="RefSeq"/>
        </authorList>
    </citation>
    <scope>IDENTIFICATION</scope>
    <source>
        <tissue evidence="4">Muscle</tissue>
    </source>
</reference>
<dbReference type="RefSeq" id="XP_013792057.1">
    <property type="nucleotide sequence ID" value="XM_013936603.1"/>
</dbReference>
<dbReference type="Proteomes" id="UP000694941">
    <property type="component" value="Unplaced"/>
</dbReference>
<evidence type="ECO:0000256" key="1">
    <source>
        <dbReference type="ARBA" id="ARBA00022679"/>
    </source>
</evidence>
<name>A0ABM1C0E9_LIMPO</name>
<dbReference type="PANTHER" id="PTHR24045">
    <property type="match status" value="1"/>
</dbReference>
<dbReference type="PANTHER" id="PTHR24045:SF0">
    <property type="entry name" value="N-ACETYLGLUCOSAMINE-1-PHOSPHOTRANSFERASE SUBUNITS ALPHA_BETA"/>
    <property type="match status" value="1"/>
</dbReference>
<keyword evidence="3" id="KW-1185">Reference proteome</keyword>
<keyword evidence="1" id="KW-0808">Transferase</keyword>
<evidence type="ECO:0000259" key="2">
    <source>
        <dbReference type="Pfam" id="PF06464"/>
    </source>
</evidence>
<feature type="non-terminal residue" evidence="4">
    <location>
        <position position="1"/>
    </location>
</feature>
<evidence type="ECO:0000313" key="4">
    <source>
        <dbReference type="RefSeq" id="XP_013792057.1"/>
    </source>
</evidence>
<accession>A0ABM1C0E9</accession>
<dbReference type="GeneID" id="106475928"/>
<feature type="non-terminal residue" evidence="4">
    <location>
        <position position="316"/>
    </location>
</feature>
<gene>
    <name evidence="4" type="primary">LOC106475928</name>
</gene>
<organism evidence="3 4">
    <name type="scientific">Limulus polyphemus</name>
    <name type="common">Atlantic horseshoe crab</name>
    <dbReference type="NCBI Taxonomy" id="6850"/>
    <lineage>
        <taxon>Eukaryota</taxon>
        <taxon>Metazoa</taxon>
        <taxon>Ecdysozoa</taxon>
        <taxon>Arthropoda</taxon>
        <taxon>Chelicerata</taxon>
        <taxon>Merostomata</taxon>
        <taxon>Xiphosura</taxon>
        <taxon>Limulidae</taxon>
        <taxon>Limulus</taxon>
    </lineage>
</organism>
<sequence>YPKVLEQPGFKMAEHIFASKNFSTSDLSLGLKENMAYIQKQLDDGYLTERGYLKQKSKLIQDYMESLSHIGQPSPSLAVAKHANQTIESHGYLISDVHKSFNSEHTVIKEIYPKFKYKTKNHLGQPTVSMNKEEGRVQNGVKVPDAQMVEQHKELQENEDIKFRRLMGFEEPAIKFHQGTLPWEKLRIFDSLVKQLEVIDHLYKTSSRKSRRLLDTFADSLRHVNKLYNDFYGSETRKVPAHIAHLIDVDIMNSLQERTWSDREIRTVLTHLYNLPLEYAKIQEFEANMVNCSKHLATGYIEISTPPYERYLDSKL</sequence>